<keyword evidence="2" id="KW-1185">Reference proteome</keyword>
<comment type="caution">
    <text evidence="1">The sequence shown here is derived from an EMBL/GenBank/DDBJ whole genome shotgun (WGS) entry which is preliminary data.</text>
</comment>
<reference evidence="1 2" key="1">
    <citation type="journal article" date="2016" name="BMC Genomics">
        <title>Combined genomic and structural analyses of a cultured magnetotactic bacterium reveals its niche adaptation to a dynamic environment.</title>
        <authorList>
            <person name="Araujo A.C."/>
            <person name="Morillo V."/>
            <person name="Cypriano J."/>
            <person name="Teixeira L.C."/>
            <person name="Leao P."/>
            <person name="Lyra S."/>
            <person name="Almeida L.G."/>
            <person name="Bazylinski D.A."/>
            <person name="Vasconcellos A.T."/>
            <person name="Abreu F."/>
            <person name="Lins U."/>
        </authorList>
    </citation>
    <scope>NUCLEOTIDE SEQUENCE [LARGE SCALE GENOMIC DNA]</scope>
    <source>
        <strain evidence="1 2">IT-1</strain>
    </source>
</reference>
<dbReference type="AlphaFoldDB" id="A0A1Y2JZY5"/>
<organism evidence="1 2">
    <name type="scientific">Magnetofaba australis IT-1</name>
    <dbReference type="NCBI Taxonomy" id="1434232"/>
    <lineage>
        <taxon>Bacteria</taxon>
        <taxon>Pseudomonadati</taxon>
        <taxon>Pseudomonadota</taxon>
        <taxon>Magnetococcia</taxon>
        <taxon>Magnetococcales</taxon>
        <taxon>Magnetococcaceae</taxon>
        <taxon>Magnetofaba</taxon>
    </lineage>
</organism>
<proteinExistence type="predicted"/>
<evidence type="ECO:0000313" key="2">
    <source>
        <dbReference type="Proteomes" id="UP000194003"/>
    </source>
</evidence>
<dbReference type="OrthoDB" id="7862241at2"/>
<dbReference type="STRING" id="1434232.MAIT1_00942"/>
<name>A0A1Y2JZY5_9PROT</name>
<dbReference type="RefSeq" id="WP_085447111.1">
    <property type="nucleotide sequence ID" value="NZ_LVJN01000021.1"/>
</dbReference>
<dbReference type="Proteomes" id="UP000194003">
    <property type="component" value="Unassembled WGS sequence"/>
</dbReference>
<protein>
    <submittedName>
        <fullName evidence="1">Uncharacterized protein</fullName>
    </submittedName>
</protein>
<evidence type="ECO:0000313" key="1">
    <source>
        <dbReference type="EMBL" id="OSM00426.1"/>
    </source>
</evidence>
<sequence length="132" mass="14087">MPYPNPAHSPLTPEQAAQWLTTHPFSPQEWDCVVAAVLKVLDGKCKMSPAGGALMAVMWETAQATGQQSDLIARFGALITQAQDEIDAMLQIAIHQARQDAEAHIPKAVMKGFKGRLKQAGLLAGGAEEQAA</sequence>
<gene>
    <name evidence="1" type="ORF">MAIT1_00942</name>
</gene>
<accession>A0A1Y2JZY5</accession>
<dbReference type="EMBL" id="LVJN01000021">
    <property type="protein sequence ID" value="OSM00426.1"/>
    <property type="molecule type" value="Genomic_DNA"/>
</dbReference>